<dbReference type="Gene3D" id="3.40.50.2000">
    <property type="entry name" value="Glycogen Phosphorylase B"/>
    <property type="match status" value="2"/>
</dbReference>
<comment type="similarity">
    <text evidence="1">Belongs to the glycosyltransferase group 1 family. Glycosyltransferase 4 subfamily.</text>
</comment>
<dbReference type="eggNOG" id="COG0438">
    <property type="taxonomic scope" value="Bacteria"/>
</dbReference>
<accession>H0QW17</accession>
<dbReference type="EMBL" id="BAEH01000018">
    <property type="protein sequence ID" value="GAB17018.1"/>
    <property type="molecule type" value="Genomic_DNA"/>
</dbReference>
<evidence type="ECO:0000259" key="4">
    <source>
        <dbReference type="Pfam" id="PF00534"/>
    </source>
</evidence>
<dbReference type="PANTHER" id="PTHR12526">
    <property type="entry name" value="GLYCOSYLTRANSFERASE"/>
    <property type="match status" value="1"/>
</dbReference>
<feature type="domain" description="Glycosyl transferase family 1" evidence="4">
    <location>
        <begin position="206"/>
        <end position="362"/>
    </location>
</feature>
<evidence type="ECO:0000256" key="1">
    <source>
        <dbReference type="ARBA" id="ARBA00009481"/>
    </source>
</evidence>
<dbReference type="CDD" id="cd03801">
    <property type="entry name" value="GT4_PimA-like"/>
    <property type="match status" value="1"/>
</dbReference>
<organism evidence="6 7">
    <name type="scientific">Gordonia effusa NBRC 100432</name>
    <dbReference type="NCBI Taxonomy" id="1077974"/>
    <lineage>
        <taxon>Bacteria</taxon>
        <taxon>Bacillati</taxon>
        <taxon>Actinomycetota</taxon>
        <taxon>Actinomycetes</taxon>
        <taxon>Mycobacteriales</taxon>
        <taxon>Gordoniaceae</taxon>
        <taxon>Gordonia</taxon>
    </lineage>
</organism>
<dbReference type="OrthoDB" id="9806887at2"/>
<reference evidence="6 7" key="1">
    <citation type="submission" date="2011-12" db="EMBL/GenBank/DDBJ databases">
        <title>Whole genome shotgun sequence of Gordonia effusa NBRC 100432.</title>
        <authorList>
            <person name="Yoshida I."/>
            <person name="Takarada H."/>
            <person name="Hosoyama A."/>
            <person name="Tsuchikane K."/>
            <person name="Katsumata H."/>
            <person name="Yamazaki S."/>
            <person name="Fujita N."/>
        </authorList>
    </citation>
    <scope>NUCLEOTIDE SEQUENCE [LARGE SCALE GENOMIC DNA]</scope>
    <source>
        <strain evidence="6 7">NBRC 100432</strain>
    </source>
</reference>
<dbReference type="Pfam" id="PF00534">
    <property type="entry name" value="Glycos_transf_1"/>
    <property type="match status" value="1"/>
</dbReference>
<dbReference type="PANTHER" id="PTHR12526:SF640">
    <property type="entry name" value="COLANIC ACID BIOSYNTHESIS GLYCOSYLTRANSFERASE WCAL-RELATED"/>
    <property type="match status" value="1"/>
</dbReference>
<evidence type="ECO:0000313" key="6">
    <source>
        <dbReference type="EMBL" id="GAB17018.1"/>
    </source>
</evidence>
<protein>
    <submittedName>
        <fullName evidence="6">Putative glycosyltransferase</fullName>
    </submittedName>
</protein>
<evidence type="ECO:0000259" key="5">
    <source>
        <dbReference type="Pfam" id="PF13439"/>
    </source>
</evidence>
<name>H0QW17_9ACTN</name>
<gene>
    <name evidence="6" type="ORF">GOEFS_018_00500</name>
</gene>
<dbReference type="InterPro" id="IPR001296">
    <property type="entry name" value="Glyco_trans_1"/>
</dbReference>
<keyword evidence="2" id="KW-0328">Glycosyltransferase</keyword>
<evidence type="ECO:0000313" key="7">
    <source>
        <dbReference type="Proteomes" id="UP000035034"/>
    </source>
</evidence>
<dbReference type="GO" id="GO:0016757">
    <property type="term" value="F:glycosyltransferase activity"/>
    <property type="evidence" value="ECO:0007669"/>
    <property type="project" value="UniProtKB-KW"/>
</dbReference>
<dbReference type="RefSeq" id="WP_007316356.1">
    <property type="nucleotide sequence ID" value="NZ_BAEH01000018.1"/>
</dbReference>
<dbReference type="AlphaFoldDB" id="H0QW17"/>
<proteinExistence type="inferred from homology"/>
<dbReference type="STRING" id="1077974.GOEFS_018_00500"/>
<dbReference type="Proteomes" id="UP000035034">
    <property type="component" value="Unassembled WGS sequence"/>
</dbReference>
<keyword evidence="7" id="KW-1185">Reference proteome</keyword>
<evidence type="ECO:0000256" key="2">
    <source>
        <dbReference type="ARBA" id="ARBA00022676"/>
    </source>
</evidence>
<dbReference type="InterPro" id="IPR028098">
    <property type="entry name" value="Glyco_trans_4-like_N"/>
</dbReference>
<dbReference type="Pfam" id="PF13439">
    <property type="entry name" value="Glyco_transf_4"/>
    <property type="match status" value="1"/>
</dbReference>
<sequence length="385" mass="41764">MSTSSGHFSPPIPAKILLLCWRDTGHPQGGGSELYLQRVGQLLANRGAQVTLLTAAYPGAPTVEDRDGIRIIRRGGRLSVYPSALATIVAGRVGRGPLADYSPDLIIDTQNGVPFFATLVSTAPTLVLVHHCHREQWPVAGPLLARLGWFIESRLSPWVHRHNRYLTVSGPSATELAELGVDAERITVVRAGIDPVPAIAAPSPDGAVHLLTLSRLVPHKQIEHALTVLAQLRRSHPQLVLDIVGSGWWDDQLRTRATKLGVTDRVVFHGHVTDQRKHELLAGAYLHLMPSQKEGWGIAVVEAAQHRVPTIGYRRAAGLVDSISHEETGYLVDSVDELVSATRKLVDDPSQTRRLGDAAYQRAQDYSWESTAVGVIAAAARGADE</sequence>
<evidence type="ECO:0000256" key="3">
    <source>
        <dbReference type="ARBA" id="ARBA00022679"/>
    </source>
</evidence>
<feature type="domain" description="Glycosyltransferase subfamily 4-like N-terminal" evidence="5">
    <location>
        <begin position="30"/>
        <end position="195"/>
    </location>
</feature>
<dbReference type="SUPFAM" id="SSF53756">
    <property type="entry name" value="UDP-Glycosyltransferase/glycogen phosphorylase"/>
    <property type="match status" value="1"/>
</dbReference>
<comment type="caution">
    <text evidence="6">The sequence shown here is derived from an EMBL/GenBank/DDBJ whole genome shotgun (WGS) entry which is preliminary data.</text>
</comment>
<keyword evidence="3 6" id="KW-0808">Transferase</keyword>